<dbReference type="AlphaFoldDB" id="A0AAN6GL75"/>
<feature type="compositionally biased region" description="Low complexity" evidence="2">
    <location>
        <begin position="129"/>
        <end position="160"/>
    </location>
</feature>
<feature type="region of interest" description="Disordered" evidence="2">
    <location>
        <begin position="678"/>
        <end position="848"/>
    </location>
</feature>
<name>A0AAN6GL75_9BASI</name>
<evidence type="ECO:0000256" key="1">
    <source>
        <dbReference type="SAM" id="Coils"/>
    </source>
</evidence>
<evidence type="ECO:0000256" key="2">
    <source>
        <dbReference type="SAM" id="MobiDB-lite"/>
    </source>
</evidence>
<feature type="compositionally biased region" description="Basic and acidic residues" evidence="2">
    <location>
        <begin position="700"/>
        <end position="744"/>
    </location>
</feature>
<organism evidence="3 4">
    <name type="scientific">Tilletia horrida</name>
    <dbReference type="NCBI Taxonomy" id="155126"/>
    <lineage>
        <taxon>Eukaryota</taxon>
        <taxon>Fungi</taxon>
        <taxon>Dikarya</taxon>
        <taxon>Basidiomycota</taxon>
        <taxon>Ustilaginomycotina</taxon>
        <taxon>Exobasidiomycetes</taxon>
        <taxon>Tilletiales</taxon>
        <taxon>Tilletiaceae</taxon>
        <taxon>Tilletia</taxon>
    </lineage>
</organism>
<feature type="region of interest" description="Disordered" evidence="2">
    <location>
        <begin position="514"/>
        <end position="552"/>
    </location>
</feature>
<dbReference type="Proteomes" id="UP001176517">
    <property type="component" value="Unassembled WGS sequence"/>
</dbReference>
<feature type="compositionally biased region" description="Low complexity" evidence="2">
    <location>
        <begin position="38"/>
        <end position="63"/>
    </location>
</feature>
<protein>
    <submittedName>
        <fullName evidence="3">Uncharacterized protein</fullName>
    </submittedName>
</protein>
<feature type="compositionally biased region" description="Low complexity" evidence="2">
    <location>
        <begin position="264"/>
        <end position="276"/>
    </location>
</feature>
<feature type="compositionally biased region" description="Low complexity" evidence="2">
    <location>
        <begin position="350"/>
        <end position="379"/>
    </location>
</feature>
<feature type="compositionally biased region" description="Basic and acidic residues" evidence="2">
    <location>
        <begin position="786"/>
        <end position="797"/>
    </location>
</feature>
<feature type="compositionally biased region" description="Low complexity" evidence="2">
    <location>
        <begin position="100"/>
        <end position="118"/>
    </location>
</feature>
<feature type="region of interest" description="Disordered" evidence="2">
    <location>
        <begin position="1"/>
        <end position="185"/>
    </location>
</feature>
<proteinExistence type="predicted"/>
<feature type="compositionally biased region" description="Polar residues" evidence="2">
    <location>
        <begin position="1"/>
        <end position="10"/>
    </location>
</feature>
<feature type="compositionally biased region" description="Low complexity" evidence="2">
    <location>
        <begin position="233"/>
        <end position="245"/>
    </location>
</feature>
<accession>A0AAN6GL75</accession>
<gene>
    <name evidence="3" type="ORF">OC846_006328</name>
</gene>
<feature type="region of interest" description="Disordered" evidence="2">
    <location>
        <begin position="570"/>
        <end position="610"/>
    </location>
</feature>
<evidence type="ECO:0000313" key="3">
    <source>
        <dbReference type="EMBL" id="KAK0543676.1"/>
    </source>
</evidence>
<feature type="region of interest" description="Disordered" evidence="2">
    <location>
        <begin position="338"/>
        <end position="416"/>
    </location>
</feature>
<feature type="coiled-coil region" evidence="1">
    <location>
        <begin position="435"/>
        <end position="462"/>
    </location>
</feature>
<feature type="compositionally biased region" description="Basic and acidic residues" evidence="2">
    <location>
        <begin position="678"/>
        <end position="692"/>
    </location>
</feature>
<sequence>MPATISQSGGSEPPKRRVLGGISSSSSQAPGRVLRPQSTISTSSSIRPTTASSASTSSRPLSTHGLPSASLSPSHATASQSSNSSSPRIRAKVDLSNIVSPSSGASASSTSTSGRSSPYALNALRRAGSSASIPTSSTSAATTAPPRIQLHSSTTSPSSSRILPPADSPNVTIRKNRNQSVDLGGKVPATSTIVHARLPTSGPFTNNAGASSSSASSSSSSSASRAQQHRRISSSSASSSLVSTTPFPPTTTHHHSNSMALPHSGASSISPASSPSRPLRVRTGSTVTPAATAAATLMQPPGTAKVAKVTSPTAALFQIAPPPAISLAAPYESPIMEHESLASPPPSIHASQQASGSGSRSPQSPTTSLSLPSPTGSSSNQYPSITHELQQQQPSHADSAPRLQVDHPESGDNDAAAAALEAKKERKMLDLQITNKSLLAINANLEKERLKLSKEMREMRRKVALATAAAEARGANLGVAGGANASGMGGLTSGLGGFIALLRGGRKHSADGIDGSISSSIGDGSIVSANGAGEDGVDHPSGSGSSIRSPGVELEQDENYWLHVAMAELTDEEDAEDAPSEEDEDRDEVDDSDVEDGEAEMTVGEDEKRIRARRRAHAERKAAQLVRDWSALDAAHTRCRSLLDDMLLRGRLAVKLSLASDHAEIVEEVRREEEAASRLRELEREAENEQRKAAGTRVLHPVEMEERQREAEERRKERERQRELEGGATAHDRGIPDTSEEKTHPGSTKTNEESASNNLRPPTLLLPPDDEASGSKTSQPDDDDARSDISSRTERGRGRLSGISETSSAISEGSELELEPDLADGEAVGLGTSGRIGGQEDLGDISVD</sequence>
<evidence type="ECO:0000313" key="4">
    <source>
        <dbReference type="Proteomes" id="UP001176517"/>
    </source>
</evidence>
<feature type="compositionally biased region" description="Acidic residues" evidence="2">
    <location>
        <begin position="570"/>
        <end position="599"/>
    </location>
</feature>
<feature type="compositionally biased region" description="Low complexity" evidence="2">
    <location>
        <begin position="540"/>
        <end position="551"/>
    </location>
</feature>
<feature type="compositionally biased region" description="Low complexity" evidence="2">
    <location>
        <begin position="210"/>
        <end position="226"/>
    </location>
</feature>
<feature type="compositionally biased region" description="Low complexity" evidence="2">
    <location>
        <begin position="70"/>
        <end position="86"/>
    </location>
</feature>
<reference evidence="3" key="1">
    <citation type="journal article" date="2023" name="PhytoFront">
        <title>Draft Genome Resources of Seven Strains of Tilletia horrida, Causal Agent of Kernel Smut of Rice.</title>
        <authorList>
            <person name="Khanal S."/>
            <person name="Antony Babu S."/>
            <person name="Zhou X.G."/>
        </authorList>
    </citation>
    <scope>NUCLEOTIDE SEQUENCE</scope>
    <source>
        <strain evidence="3">TX6</strain>
    </source>
</reference>
<feature type="compositionally biased region" description="Polar residues" evidence="2">
    <location>
        <begin position="745"/>
        <end position="758"/>
    </location>
</feature>
<feature type="compositionally biased region" description="Acidic residues" evidence="2">
    <location>
        <begin position="814"/>
        <end position="824"/>
    </location>
</feature>
<keyword evidence="1" id="KW-0175">Coiled coil</keyword>
<feature type="compositionally biased region" description="Polar residues" evidence="2">
    <location>
        <begin position="380"/>
        <end position="396"/>
    </location>
</feature>
<feature type="compositionally biased region" description="Polar residues" evidence="2">
    <location>
        <begin position="169"/>
        <end position="181"/>
    </location>
</feature>
<keyword evidence="4" id="KW-1185">Reference proteome</keyword>
<feature type="region of interest" description="Disordered" evidence="2">
    <location>
        <begin position="197"/>
        <end position="287"/>
    </location>
</feature>
<dbReference type="EMBL" id="JAPDMZ010000337">
    <property type="protein sequence ID" value="KAK0543676.1"/>
    <property type="molecule type" value="Genomic_DNA"/>
</dbReference>
<feature type="compositionally biased region" description="Low complexity" evidence="2">
    <location>
        <begin position="514"/>
        <end position="526"/>
    </location>
</feature>
<comment type="caution">
    <text evidence="3">The sequence shown here is derived from an EMBL/GenBank/DDBJ whole genome shotgun (WGS) entry which is preliminary data.</text>
</comment>